<evidence type="ECO:0000256" key="1">
    <source>
        <dbReference type="SAM" id="MobiDB-lite"/>
    </source>
</evidence>
<dbReference type="GO" id="GO:0008168">
    <property type="term" value="F:methyltransferase activity"/>
    <property type="evidence" value="ECO:0007669"/>
    <property type="project" value="TreeGrafter"/>
</dbReference>
<dbReference type="AlphaFoldDB" id="A0A9P3LXP5"/>
<dbReference type="EMBL" id="BQFW01000009">
    <property type="protein sequence ID" value="GJJ74576.1"/>
    <property type="molecule type" value="Genomic_DNA"/>
</dbReference>
<dbReference type="InterPro" id="IPR029063">
    <property type="entry name" value="SAM-dependent_MTases_sf"/>
</dbReference>
<evidence type="ECO:0000313" key="2">
    <source>
        <dbReference type="EMBL" id="GJJ74576.1"/>
    </source>
</evidence>
<organism evidence="2 3">
    <name type="scientific">Entomortierella parvispora</name>
    <dbReference type="NCBI Taxonomy" id="205924"/>
    <lineage>
        <taxon>Eukaryota</taxon>
        <taxon>Fungi</taxon>
        <taxon>Fungi incertae sedis</taxon>
        <taxon>Mucoromycota</taxon>
        <taxon>Mortierellomycotina</taxon>
        <taxon>Mortierellomycetes</taxon>
        <taxon>Mortierellales</taxon>
        <taxon>Mortierellaceae</taxon>
        <taxon>Entomortierella</taxon>
    </lineage>
</organism>
<dbReference type="PANTHER" id="PTHR43591">
    <property type="entry name" value="METHYLTRANSFERASE"/>
    <property type="match status" value="1"/>
</dbReference>
<accession>A0A9P3LXP5</accession>
<proteinExistence type="predicted"/>
<protein>
    <recommendedName>
        <fullName evidence="4">Methyltransferase domain-containing protein</fullName>
    </recommendedName>
</protein>
<dbReference type="Gene3D" id="3.40.50.150">
    <property type="entry name" value="Vaccinia Virus protein VP39"/>
    <property type="match status" value="1"/>
</dbReference>
<dbReference type="CDD" id="cd02440">
    <property type="entry name" value="AdoMet_MTases"/>
    <property type="match status" value="1"/>
</dbReference>
<reference evidence="2" key="1">
    <citation type="submission" date="2021-11" db="EMBL/GenBank/DDBJ databases">
        <authorList>
            <person name="Herlambang A."/>
            <person name="Guo Y."/>
            <person name="Takashima Y."/>
            <person name="Nishizawa T."/>
        </authorList>
    </citation>
    <scope>NUCLEOTIDE SEQUENCE</scope>
    <source>
        <strain evidence="2">E1425</strain>
    </source>
</reference>
<feature type="compositionally biased region" description="Low complexity" evidence="1">
    <location>
        <begin position="25"/>
        <end position="35"/>
    </location>
</feature>
<feature type="compositionally biased region" description="Low complexity" evidence="1">
    <location>
        <begin position="96"/>
        <end position="129"/>
    </location>
</feature>
<keyword evidence="3" id="KW-1185">Reference proteome</keyword>
<sequence length="415" mass="46117">MGTTQSSLRPSTSPSSPSLKHHSPSSHPSSLKSGSRNNSGTNLHHNGHQNNHHHHHSLSSLGGAGGIGGGGSSTHLVSATPSSSLQKSLSRRRSSGKTAESSSSHESNGSVRSSGHSQKQPSPQQQAQKLPIHQEEPEESDFRMYNGRRFHNTTRKYMLPNDTQEIDRLHLQHYIFKMAMNDKNFHVPLPECARVIDLGCGPATWTMDMATELALVNFVGVDISPIFPTAIHPRNCNFYKEDFVTGVSQRNDTFDLAYQRNVCGGFTTEDWGKAMREVFRILKPGGWYECVESDITIQDAGPKTQLVYEHLRQSMSNRGVESKKDVRSIDQKMLATGFVDVQVRKYTVKVGDWGGKVGGLWKENMFQIFQTVRPFLARAAGISEGEVQEIVQAMEQEMVEYKATQTIWVVVGKKP</sequence>
<name>A0A9P3LXP5_9FUNG</name>
<dbReference type="Proteomes" id="UP000827284">
    <property type="component" value="Unassembled WGS sequence"/>
</dbReference>
<evidence type="ECO:0000313" key="3">
    <source>
        <dbReference type="Proteomes" id="UP000827284"/>
    </source>
</evidence>
<comment type="caution">
    <text evidence="2">The sequence shown here is derived from an EMBL/GenBank/DDBJ whole genome shotgun (WGS) entry which is preliminary data.</text>
</comment>
<gene>
    <name evidence="2" type="ORF">EMPS_06934</name>
</gene>
<feature type="compositionally biased region" description="Basic residues" evidence="1">
    <location>
        <begin position="45"/>
        <end position="57"/>
    </location>
</feature>
<dbReference type="Pfam" id="PF13489">
    <property type="entry name" value="Methyltransf_23"/>
    <property type="match status" value="1"/>
</dbReference>
<feature type="compositionally biased region" description="Low complexity" evidence="1">
    <location>
        <begin position="1"/>
        <end position="18"/>
    </location>
</feature>
<feature type="compositionally biased region" description="Gly residues" evidence="1">
    <location>
        <begin position="62"/>
        <end position="72"/>
    </location>
</feature>
<feature type="region of interest" description="Disordered" evidence="1">
    <location>
        <begin position="1"/>
        <end position="145"/>
    </location>
</feature>
<dbReference type="PANTHER" id="PTHR43591:SF24">
    <property type="entry name" value="2-METHOXY-6-POLYPRENYL-1,4-BENZOQUINOL METHYLASE, MITOCHONDRIAL"/>
    <property type="match status" value="1"/>
</dbReference>
<evidence type="ECO:0008006" key="4">
    <source>
        <dbReference type="Google" id="ProtNLM"/>
    </source>
</evidence>
<reference evidence="2" key="2">
    <citation type="journal article" date="2022" name="Microbiol. Resour. Announc.">
        <title>Whole-Genome Sequence of Entomortierella parvispora E1425, a Mucoromycotan Fungus Associated with Burkholderiaceae-Related Endosymbiotic Bacteria.</title>
        <authorList>
            <person name="Herlambang A."/>
            <person name="Guo Y."/>
            <person name="Takashima Y."/>
            <person name="Narisawa K."/>
            <person name="Ohta H."/>
            <person name="Nishizawa T."/>
        </authorList>
    </citation>
    <scope>NUCLEOTIDE SEQUENCE</scope>
    <source>
        <strain evidence="2">E1425</strain>
    </source>
</reference>
<dbReference type="SUPFAM" id="SSF53335">
    <property type="entry name" value="S-adenosyl-L-methionine-dependent methyltransferases"/>
    <property type="match status" value="1"/>
</dbReference>
<dbReference type="OrthoDB" id="2013972at2759"/>